<protein>
    <submittedName>
        <fullName evidence="3">Glycosyltransferase family 4 protein</fullName>
    </submittedName>
</protein>
<dbReference type="Pfam" id="PF00534">
    <property type="entry name" value="Glycos_transf_1"/>
    <property type="match status" value="1"/>
</dbReference>
<dbReference type="SUPFAM" id="SSF53756">
    <property type="entry name" value="UDP-Glycosyltransferase/glycogen phosphorylase"/>
    <property type="match status" value="1"/>
</dbReference>
<organism evidence="3 4">
    <name type="scientific">Comamonas endophytica</name>
    <dbReference type="NCBI Taxonomy" id="2949090"/>
    <lineage>
        <taxon>Bacteria</taxon>
        <taxon>Pseudomonadati</taxon>
        <taxon>Pseudomonadota</taxon>
        <taxon>Betaproteobacteria</taxon>
        <taxon>Burkholderiales</taxon>
        <taxon>Comamonadaceae</taxon>
        <taxon>Comamonas</taxon>
    </lineage>
</organism>
<proteinExistence type="predicted"/>
<evidence type="ECO:0000313" key="4">
    <source>
        <dbReference type="Proteomes" id="UP001162800"/>
    </source>
</evidence>
<dbReference type="PANTHER" id="PTHR46401:SF2">
    <property type="entry name" value="GLYCOSYLTRANSFERASE WBBK-RELATED"/>
    <property type="match status" value="1"/>
</dbReference>
<dbReference type="RefSeq" id="WP_231042904.1">
    <property type="nucleotide sequence ID" value="NZ_CP106881.1"/>
</dbReference>
<reference evidence="3" key="1">
    <citation type="submission" date="2022-09" db="EMBL/GenBank/DDBJ databases">
        <title>The complete genome of Acidovorax sp. 5MLIR.</title>
        <authorList>
            <person name="Liu L."/>
            <person name="Yue J."/>
            <person name="Yang F."/>
            <person name="Yuan J."/>
            <person name="Li L."/>
        </authorList>
    </citation>
    <scope>NUCLEOTIDE SEQUENCE</scope>
    <source>
        <strain evidence="3">5MLIR</strain>
    </source>
</reference>
<gene>
    <name evidence="3" type="ORF">M9799_08325</name>
</gene>
<dbReference type="Proteomes" id="UP001162800">
    <property type="component" value="Chromosome"/>
</dbReference>
<dbReference type="PANTHER" id="PTHR46401">
    <property type="entry name" value="GLYCOSYLTRANSFERASE WBBK-RELATED"/>
    <property type="match status" value="1"/>
</dbReference>
<dbReference type="InterPro" id="IPR001296">
    <property type="entry name" value="Glyco_trans_1"/>
</dbReference>
<name>A0ABY6GEW3_9BURK</name>
<dbReference type="CDD" id="cd03809">
    <property type="entry name" value="GT4_MtfB-like"/>
    <property type="match status" value="1"/>
</dbReference>
<evidence type="ECO:0000256" key="1">
    <source>
        <dbReference type="ARBA" id="ARBA00022679"/>
    </source>
</evidence>
<dbReference type="EMBL" id="CP106881">
    <property type="protein sequence ID" value="UYG53205.1"/>
    <property type="molecule type" value="Genomic_DNA"/>
</dbReference>
<sequence length="393" mass="44734">MNNEFRNSTKPILMLGVAPLWELEYTGISNVVFELTKRFFFDQSLDFEVRFSVFDKVVDKNIIKDCLDNRSGANLQASFQKNEGISEIEVDEYGRIEGRLSYGLFLHTKPHRRVFHKDSHLYYDFSFLLTQECHTQDTINFHLNGLTEQISSTDLFFCISESTASDLRWLFNVPKEKTVVALLGNNVNTDIASKARELIGDREIEPYLLILGTIEPRKNIALIFEWLKKNPNLLKKYRFVFAGRQGWGPAFADYAEKTGLSSEIDSGRIVHLGYVDESLKATLIVGAQAIFYPSIFEGFGLPVLEAMELGVPVIASCSTSIPEVLGDTGYYFDPYSVESLDVAFSKFLFDQCTGQLEIQRKKASQRAAEFSYDRTYTVICDSLKKEFLDSQTN</sequence>
<feature type="domain" description="Glycosyl transferase family 1" evidence="2">
    <location>
        <begin position="202"/>
        <end position="367"/>
    </location>
</feature>
<keyword evidence="1" id="KW-0808">Transferase</keyword>
<keyword evidence="4" id="KW-1185">Reference proteome</keyword>
<dbReference type="Gene3D" id="3.40.50.2000">
    <property type="entry name" value="Glycogen Phosphorylase B"/>
    <property type="match status" value="1"/>
</dbReference>
<evidence type="ECO:0000313" key="3">
    <source>
        <dbReference type="EMBL" id="UYG53205.1"/>
    </source>
</evidence>
<evidence type="ECO:0000259" key="2">
    <source>
        <dbReference type="Pfam" id="PF00534"/>
    </source>
</evidence>
<accession>A0ABY6GEW3</accession>